<organism evidence="1 2">
    <name type="scientific">Neisseria flavescens NRL30031/H210</name>
    <dbReference type="NCBI Taxonomy" id="546264"/>
    <lineage>
        <taxon>Bacteria</taxon>
        <taxon>Pseudomonadati</taxon>
        <taxon>Pseudomonadota</taxon>
        <taxon>Betaproteobacteria</taxon>
        <taxon>Neisseriales</taxon>
        <taxon>Neisseriaceae</taxon>
        <taxon>Neisseria</taxon>
    </lineage>
</organism>
<dbReference type="AlphaFoldDB" id="C0EPL9"/>
<evidence type="ECO:0000313" key="1">
    <source>
        <dbReference type="EMBL" id="EEG33012.1"/>
    </source>
</evidence>
<reference evidence="1 2" key="1">
    <citation type="submission" date="2009-01" db="EMBL/GenBank/DDBJ databases">
        <authorList>
            <person name="Fulton L."/>
            <person name="Clifton S."/>
            <person name="Chinwalla A.T."/>
            <person name="Mitreva M."/>
            <person name="Sodergren E."/>
            <person name="Weinstock G."/>
            <person name="Clifton S."/>
            <person name="Dooling D.J."/>
            <person name="Fulton B."/>
            <person name="Minx P."/>
            <person name="Pepin K.H."/>
            <person name="Johnson M."/>
            <person name="Bhonagiri V."/>
            <person name="Nash W.E."/>
            <person name="Mardis E.R."/>
            <person name="Wilson R.K."/>
        </authorList>
    </citation>
    <scope>NUCLEOTIDE SEQUENCE [LARGE SCALE GENOMIC DNA]</scope>
    <source>
        <strain evidence="1 2">NRL30031/H210</strain>
    </source>
</reference>
<keyword evidence="2" id="KW-1185">Reference proteome</keyword>
<protein>
    <submittedName>
        <fullName evidence="1">Uncharacterized protein</fullName>
    </submittedName>
</protein>
<gene>
    <name evidence="1" type="ORF">NEIFLAOT_01909</name>
</gene>
<accession>C0EPL9</accession>
<sequence length="39" mass="4535">MNRIRDPNITMPSETLISDGIDRISTPLTIYSYRKLSYC</sequence>
<name>C0EPL9_NEIFL</name>
<proteinExistence type="predicted"/>
<dbReference type="EMBL" id="ACEN01000092">
    <property type="protein sequence ID" value="EEG33012.1"/>
    <property type="molecule type" value="Genomic_DNA"/>
</dbReference>
<dbReference type="Proteomes" id="UP000004457">
    <property type="component" value="Unassembled WGS sequence"/>
</dbReference>
<comment type="caution">
    <text evidence="1">The sequence shown here is derived from an EMBL/GenBank/DDBJ whole genome shotgun (WGS) entry which is preliminary data.</text>
</comment>
<evidence type="ECO:0000313" key="2">
    <source>
        <dbReference type="Proteomes" id="UP000004457"/>
    </source>
</evidence>